<dbReference type="InterPro" id="IPR012337">
    <property type="entry name" value="RNaseH-like_sf"/>
</dbReference>
<keyword evidence="4" id="KW-1185">Reference proteome</keyword>
<evidence type="ECO:0000313" key="3">
    <source>
        <dbReference type="EMBL" id="MXG89117.1"/>
    </source>
</evidence>
<dbReference type="PANTHER" id="PTHR35004">
    <property type="entry name" value="TRANSPOSASE RV3428C-RELATED"/>
    <property type="match status" value="1"/>
</dbReference>
<dbReference type="EMBL" id="WUEK01000003">
    <property type="protein sequence ID" value="MXG89117.1"/>
    <property type="molecule type" value="Genomic_DNA"/>
</dbReference>
<reference evidence="3 4" key="1">
    <citation type="submission" date="2019-12" db="EMBL/GenBank/DDBJ databases">
        <authorList>
            <person name="Kun Z."/>
        </authorList>
    </citation>
    <scope>NUCLEOTIDE SEQUENCE [LARGE SCALE GENOMIC DNA]</scope>
    <source>
        <strain evidence="3 4">YIM 123512</strain>
    </source>
</reference>
<dbReference type="InterPro" id="IPR036397">
    <property type="entry name" value="RNaseH_sf"/>
</dbReference>
<accession>A0A6L7EP35</accession>
<dbReference type="PROSITE" id="PS50994">
    <property type="entry name" value="INTEGRASE"/>
    <property type="match status" value="1"/>
</dbReference>
<dbReference type="InterPro" id="IPR001584">
    <property type="entry name" value="Integrase_cat-core"/>
</dbReference>
<evidence type="ECO:0000313" key="4">
    <source>
        <dbReference type="Proteomes" id="UP000473325"/>
    </source>
</evidence>
<proteinExistence type="predicted"/>
<organism evidence="3 4">
    <name type="scientific">Nocardioides flavescens</name>
    <dbReference type="NCBI Taxonomy" id="2691959"/>
    <lineage>
        <taxon>Bacteria</taxon>
        <taxon>Bacillati</taxon>
        <taxon>Actinomycetota</taxon>
        <taxon>Actinomycetes</taxon>
        <taxon>Propionibacteriales</taxon>
        <taxon>Nocardioidaceae</taxon>
        <taxon>Nocardioides</taxon>
    </lineage>
</organism>
<dbReference type="PANTHER" id="PTHR35004:SF7">
    <property type="entry name" value="INTEGRASE PROTEIN"/>
    <property type="match status" value="1"/>
</dbReference>
<dbReference type="InterPro" id="IPR009057">
    <property type="entry name" value="Homeodomain-like_sf"/>
</dbReference>
<dbReference type="Proteomes" id="UP000473325">
    <property type="component" value="Unassembled WGS sequence"/>
</dbReference>
<dbReference type="Pfam" id="PF13384">
    <property type="entry name" value="HTH_23"/>
    <property type="match status" value="1"/>
</dbReference>
<dbReference type="SUPFAM" id="SSF46689">
    <property type="entry name" value="Homeodomain-like"/>
    <property type="match status" value="1"/>
</dbReference>
<evidence type="ECO:0000256" key="1">
    <source>
        <dbReference type="SAM" id="MobiDB-lite"/>
    </source>
</evidence>
<protein>
    <submittedName>
        <fullName evidence="3">DDE-type integrase/transposase/recombinase</fullName>
    </submittedName>
</protein>
<evidence type="ECO:0000259" key="2">
    <source>
        <dbReference type="PROSITE" id="PS50994"/>
    </source>
</evidence>
<dbReference type="Pfam" id="PF13683">
    <property type="entry name" value="rve_3"/>
    <property type="match status" value="1"/>
</dbReference>
<sequence length="403" mass="45008">MSKARLVITALFVEGLSPSEVAGRYGVHRAWVYRLKARYEAEGDAALEPRSRAPKTNPNATPTATVDLILRLRSHLRDSGLDAGADTIDWHPRHRHDLVVSRATINRILVRAGTVTPDPSKRPKASYIRFQADQPNETWQSDFTHYRLARPDGSPRQDVEVITWLDDCSRYVLHLSAHPRITAPIVLATFRHAADQHGYPPSTLTDNGMVYTVRFAGGKGGRSQLEHELRRLGIVQKNSRPNHPTTCGKVERFQQTMKKWLRGQPVQPTTIADLDTMLTAFAQEYNHRRPHRSLPHQATPATVYNALPKAAPGADRSSDTHARVRHDTIDASGCVTLRHNGRLLHIGIGRTHARTRVILLVADLEIRVVNAATGELLRELTLDPTRDYQPTGAPKGPTRTTPK</sequence>
<feature type="region of interest" description="Disordered" evidence="1">
    <location>
        <begin position="383"/>
        <end position="403"/>
    </location>
</feature>
<dbReference type="GO" id="GO:0003676">
    <property type="term" value="F:nucleic acid binding"/>
    <property type="evidence" value="ECO:0007669"/>
    <property type="project" value="InterPro"/>
</dbReference>
<dbReference type="RefSeq" id="WP_160876222.1">
    <property type="nucleotide sequence ID" value="NZ_WUEK01000003.1"/>
</dbReference>
<feature type="domain" description="Integrase catalytic" evidence="2">
    <location>
        <begin position="131"/>
        <end position="308"/>
    </location>
</feature>
<dbReference type="SUPFAM" id="SSF53098">
    <property type="entry name" value="Ribonuclease H-like"/>
    <property type="match status" value="1"/>
</dbReference>
<comment type="caution">
    <text evidence="3">The sequence shown here is derived from an EMBL/GenBank/DDBJ whole genome shotgun (WGS) entry which is preliminary data.</text>
</comment>
<dbReference type="Gene3D" id="3.30.420.10">
    <property type="entry name" value="Ribonuclease H-like superfamily/Ribonuclease H"/>
    <property type="match status" value="1"/>
</dbReference>
<name>A0A6L7EP35_9ACTN</name>
<gene>
    <name evidence="3" type="ORF">GRQ65_06090</name>
</gene>
<dbReference type="AlphaFoldDB" id="A0A6L7EP35"/>
<dbReference type="GO" id="GO:0015074">
    <property type="term" value="P:DNA integration"/>
    <property type="evidence" value="ECO:0007669"/>
    <property type="project" value="InterPro"/>
</dbReference>